<keyword evidence="2" id="KW-1185">Reference proteome</keyword>
<accession>A0ABP8G162</accession>
<dbReference type="CDD" id="cd24013">
    <property type="entry name" value="ASKHA_ATPase_BT3980-like"/>
    <property type="match status" value="1"/>
</dbReference>
<name>A0ABP8G162_9SPHI</name>
<dbReference type="RefSeq" id="WP_345210074.1">
    <property type="nucleotide sequence ID" value="NZ_BAABFT010000002.1"/>
</dbReference>
<dbReference type="Gene3D" id="3.30.420.260">
    <property type="match status" value="1"/>
</dbReference>
<evidence type="ECO:0000313" key="1">
    <source>
        <dbReference type="EMBL" id="GAA4315189.1"/>
    </source>
</evidence>
<gene>
    <name evidence="1" type="ORF">GCM10023149_11690</name>
</gene>
<dbReference type="Proteomes" id="UP001500582">
    <property type="component" value="Unassembled WGS sequence"/>
</dbReference>
<evidence type="ECO:0000313" key="2">
    <source>
        <dbReference type="Proteomes" id="UP001500582"/>
    </source>
</evidence>
<organism evidence="1 2">
    <name type="scientific">Mucilaginibacter gynuensis</name>
    <dbReference type="NCBI Taxonomy" id="1302236"/>
    <lineage>
        <taxon>Bacteria</taxon>
        <taxon>Pseudomonadati</taxon>
        <taxon>Bacteroidota</taxon>
        <taxon>Sphingobacteriia</taxon>
        <taxon>Sphingobacteriales</taxon>
        <taxon>Sphingobacteriaceae</taxon>
        <taxon>Mucilaginibacter</taxon>
    </lineage>
</organism>
<proteinExistence type="predicted"/>
<dbReference type="Gene3D" id="3.30.420.250">
    <property type="match status" value="1"/>
</dbReference>
<dbReference type="InterPro" id="IPR024213">
    <property type="entry name" value="DUF3822"/>
</dbReference>
<dbReference type="Pfam" id="PF12864">
    <property type="entry name" value="DUF3822"/>
    <property type="match status" value="1"/>
</dbReference>
<evidence type="ECO:0008006" key="3">
    <source>
        <dbReference type="Google" id="ProtNLM"/>
    </source>
</evidence>
<sequence>MNEPDYNYYDDDFSLDQAEGYVLLLQIEAASFAYAVTQGSRLLAWGSGHPLDELTNPDELRDLLTAKYKQVITGVPALSFTLVPEGVYSDAHIGLLARLLNVQADEKVFVQELDTENRVVYKVSNGTVAAAEKFELNNSVFGLKGWIKAIANNNPNDDTLYLELNENKVNFLYYNQSKLRFFNSFEFYNADELTYYTAFVAEQLKLQPGSIHLNLSGKINNDDANFKRLAEFFKHVELNTVQLLQLPVSVKAQHILSLSALTLCG</sequence>
<protein>
    <recommendedName>
        <fullName evidence="3">DUF3822 family protein</fullName>
    </recommendedName>
</protein>
<dbReference type="EMBL" id="BAABFT010000002">
    <property type="protein sequence ID" value="GAA4315189.1"/>
    <property type="molecule type" value="Genomic_DNA"/>
</dbReference>
<reference evidence="2" key="1">
    <citation type="journal article" date="2019" name="Int. J. Syst. Evol. Microbiol.">
        <title>The Global Catalogue of Microorganisms (GCM) 10K type strain sequencing project: providing services to taxonomists for standard genome sequencing and annotation.</title>
        <authorList>
            <consortium name="The Broad Institute Genomics Platform"/>
            <consortium name="The Broad Institute Genome Sequencing Center for Infectious Disease"/>
            <person name="Wu L."/>
            <person name="Ma J."/>
        </authorList>
    </citation>
    <scope>NUCLEOTIDE SEQUENCE [LARGE SCALE GENOMIC DNA]</scope>
    <source>
        <strain evidence="2">JCM 17705</strain>
    </source>
</reference>
<comment type="caution">
    <text evidence="1">The sequence shown here is derived from an EMBL/GenBank/DDBJ whole genome shotgun (WGS) entry which is preliminary data.</text>
</comment>